<organism evidence="2 3">
    <name type="scientific">Shackletoniella antarctica</name>
    <dbReference type="NCBI Taxonomy" id="268115"/>
    <lineage>
        <taxon>Bacteria</taxon>
        <taxon>Bacillati</taxon>
        <taxon>Cyanobacteriota</taxon>
        <taxon>Cyanophyceae</taxon>
        <taxon>Oculatellales</taxon>
        <taxon>Oculatellaceae</taxon>
        <taxon>Shackletoniella</taxon>
    </lineage>
</organism>
<sequence>MRVFAALYTDEDVANLVATLLKSRGFDVSTTAEAKNSGCLDPEQLTYAATEHRCILTHNRVDYERLHLTYLQTGQHHFGIIITPQHNAYEVAKRVSIILDALTADEICDQLLYV</sequence>
<dbReference type="InterPro" id="IPR041049">
    <property type="entry name" value="DUF5615"/>
</dbReference>
<proteinExistence type="predicted"/>
<evidence type="ECO:0000313" key="2">
    <source>
        <dbReference type="EMBL" id="PZO38971.1"/>
    </source>
</evidence>
<comment type="caution">
    <text evidence="2">The sequence shown here is derived from an EMBL/GenBank/DDBJ whole genome shotgun (WGS) entry which is preliminary data.</text>
</comment>
<dbReference type="EMBL" id="QBMN01000095">
    <property type="protein sequence ID" value="PZO38971.1"/>
    <property type="molecule type" value="Genomic_DNA"/>
</dbReference>
<protein>
    <recommendedName>
        <fullName evidence="1">DUF5615 domain-containing protein</fullName>
    </recommendedName>
</protein>
<evidence type="ECO:0000313" key="3">
    <source>
        <dbReference type="Proteomes" id="UP000249081"/>
    </source>
</evidence>
<reference evidence="3" key="1">
    <citation type="submission" date="2018-04" db="EMBL/GenBank/DDBJ databases">
        <authorList>
            <person name="Cornet L."/>
        </authorList>
    </citation>
    <scope>NUCLEOTIDE SEQUENCE [LARGE SCALE GENOMIC DNA]</scope>
</reference>
<accession>A0A2W4XU94</accession>
<feature type="domain" description="DUF5615" evidence="1">
    <location>
        <begin position="7"/>
        <end position="88"/>
    </location>
</feature>
<gene>
    <name evidence="2" type="ORF">DCF17_13885</name>
</gene>
<dbReference type="AlphaFoldDB" id="A0A2W4XU94"/>
<dbReference type="Proteomes" id="UP000249081">
    <property type="component" value="Unassembled WGS sequence"/>
</dbReference>
<dbReference type="Pfam" id="PF18480">
    <property type="entry name" value="DUF5615"/>
    <property type="match status" value="1"/>
</dbReference>
<name>A0A2W4XU94_9CYAN</name>
<reference evidence="2 3" key="2">
    <citation type="submission" date="2018-06" db="EMBL/GenBank/DDBJ databases">
        <title>Metagenomic assembly of (sub)arctic Cyanobacteria and their associated microbiome from non-axenic cultures.</title>
        <authorList>
            <person name="Baurain D."/>
        </authorList>
    </citation>
    <scope>NUCLEOTIDE SEQUENCE [LARGE SCALE GENOMIC DNA]</scope>
    <source>
        <strain evidence="2">ULC041bin1</strain>
    </source>
</reference>
<evidence type="ECO:0000259" key="1">
    <source>
        <dbReference type="Pfam" id="PF18480"/>
    </source>
</evidence>